<accession>A0A519BLP0</accession>
<dbReference type="Pfam" id="PF05168">
    <property type="entry name" value="HEPN"/>
    <property type="match status" value="1"/>
</dbReference>
<reference evidence="2 3" key="1">
    <citation type="journal article" date="2019" name="ISME J.">
        <title>Insights into ecological role of a new deltaproteobacterial order Candidatus Acidulodesulfobacterales by metagenomics and metatranscriptomics.</title>
        <authorList>
            <person name="Tan S."/>
            <person name="Liu J."/>
            <person name="Fang Y."/>
            <person name="Hedlund B.P."/>
            <person name="Lian Z.H."/>
            <person name="Huang L.Y."/>
            <person name="Li J.T."/>
            <person name="Huang L.N."/>
            <person name="Li W.J."/>
            <person name="Jiang H.C."/>
            <person name="Dong H.L."/>
            <person name="Shu W.S."/>
        </authorList>
    </citation>
    <scope>NUCLEOTIDE SEQUENCE [LARGE SCALE GENOMIC DNA]</scope>
    <source>
        <strain evidence="2">AP1</strain>
    </source>
</reference>
<name>A0A519BLP0_9DELT</name>
<protein>
    <submittedName>
        <fullName evidence="2">HEPN domain-containing protein</fullName>
    </submittedName>
</protein>
<proteinExistence type="predicted"/>
<comment type="caution">
    <text evidence="2">The sequence shown here is derived from an EMBL/GenBank/DDBJ whole genome shotgun (WGS) entry which is preliminary data.</text>
</comment>
<sequence>MRKTNDIANILKDCGRLDNDFSKLKKININKLTEYGVNVRYDDIPFINSDTAKETISIAEQVGTDLF</sequence>
<dbReference type="InterPro" id="IPR007842">
    <property type="entry name" value="HEPN_dom"/>
</dbReference>
<gene>
    <name evidence="2" type="ORF">EVG15_07325</name>
</gene>
<evidence type="ECO:0000313" key="3">
    <source>
        <dbReference type="Proteomes" id="UP000319296"/>
    </source>
</evidence>
<dbReference type="AlphaFoldDB" id="A0A519BLP0"/>
<feature type="domain" description="HEPN" evidence="1">
    <location>
        <begin position="2"/>
        <end position="62"/>
    </location>
</feature>
<dbReference type="EMBL" id="SGBB01000013">
    <property type="protein sequence ID" value="RZD18184.1"/>
    <property type="molecule type" value="Genomic_DNA"/>
</dbReference>
<organism evidence="2 3">
    <name type="scientific">Candidatus Acididesulfobacter diazotrophicus</name>
    <dbReference type="NCBI Taxonomy" id="2597226"/>
    <lineage>
        <taxon>Bacteria</taxon>
        <taxon>Deltaproteobacteria</taxon>
        <taxon>Candidatus Acidulodesulfobacterales</taxon>
        <taxon>Candidatus Acididesulfobacter</taxon>
    </lineage>
</organism>
<evidence type="ECO:0000259" key="1">
    <source>
        <dbReference type="Pfam" id="PF05168"/>
    </source>
</evidence>
<dbReference type="Proteomes" id="UP000319296">
    <property type="component" value="Unassembled WGS sequence"/>
</dbReference>
<evidence type="ECO:0000313" key="2">
    <source>
        <dbReference type="EMBL" id="RZD18184.1"/>
    </source>
</evidence>